<dbReference type="PROSITE" id="PS50262">
    <property type="entry name" value="G_PROTEIN_RECEP_F1_2"/>
    <property type="match status" value="1"/>
</dbReference>
<dbReference type="InterPro" id="IPR017452">
    <property type="entry name" value="GPCR_Rhodpsn_7TM"/>
</dbReference>
<dbReference type="PANTHER" id="PTHR24241">
    <property type="entry name" value="NEUROPEPTIDE RECEPTOR-RELATED G-PROTEIN COUPLED RECEPTOR"/>
    <property type="match status" value="1"/>
</dbReference>
<evidence type="ECO:0000256" key="7">
    <source>
        <dbReference type="SAM" id="Phobius"/>
    </source>
</evidence>
<dbReference type="GeneID" id="101855826"/>
<feature type="transmembrane region" description="Helical" evidence="7">
    <location>
        <begin position="181"/>
        <end position="204"/>
    </location>
</feature>
<keyword evidence="3 7" id="KW-0812">Transmembrane</keyword>
<feature type="transmembrane region" description="Helical" evidence="7">
    <location>
        <begin position="129"/>
        <end position="148"/>
    </location>
</feature>
<feature type="transmembrane region" description="Helical" evidence="7">
    <location>
        <begin position="239"/>
        <end position="262"/>
    </location>
</feature>
<dbReference type="InterPro" id="IPR000276">
    <property type="entry name" value="GPCR_Rhodpsn"/>
</dbReference>
<evidence type="ECO:0000256" key="2">
    <source>
        <dbReference type="ARBA" id="ARBA00022475"/>
    </source>
</evidence>
<gene>
    <name evidence="10" type="primary">LOC101855826</name>
</gene>
<feature type="transmembrane region" description="Helical" evidence="7">
    <location>
        <begin position="12"/>
        <end position="32"/>
    </location>
</feature>
<dbReference type="SUPFAM" id="SSF81321">
    <property type="entry name" value="Family A G protein-coupled receptor-like"/>
    <property type="match status" value="1"/>
</dbReference>
<name>A0ABM0K553_APLCA</name>
<evidence type="ECO:0000313" key="9">
    <source>
        <dbReference type="Proteomes" id="UP000694888"/>
    </source>
</evidence>
<reference evidence="10" key="1">
    <citation type="submission" date="2025-08" db="UniProtKB">
        <authorList>
            <consortium name="RefSeq"/>
        </authorList>
    </citation>
    <scope>IDENTIFICATION</scope>
</reference>
<proteinExistence type="predicted"/>
<evidence type="ECO:0000256" key="3">
    <source>
        <dbReference type="ARBA" id="ARBA00022692"/>
    </source>
</evidence>
<dbReference type="RefSeq" id="XP_005108994.1">
    <property type="nucleotide sequence ID" value="XM_005108937.1"/>
</dbReference>
<organism evidence="9 10">
    <name type="scientific">Aplysia californica</name>
    <name type="common">California sea hare</name>
    <dbReference type="NCBI Taxonomy" id="6500"/>
    <lineage>
        <taxon>Eukaryota</taxon>
        <taxon>Metazoa</taxon>
        <taxon>Spiralia</taxon>
        <taxon>Lophotrochozoa</taxon>
        <taxon>Mollusca</taxon>
        <taxon>Gastropoda</taxon>
        <taxon>Heterobranchia</taxon>
        <taxon>Euthyneura</taxon>
        <taxon>Tectipleura</taxon>
        <taxon>Aplysiida</taxon>
        <taxon>Aplysioidea</taxon>
        <taxon>Aplysiidae</taxon>
        <taxon>Aplysia</taxon>
    </lineage>
</organism>
<dbReference type="Gene3D" id="1.20.1070.10">
    <property type="entry name" value="Rhodopsin 7-helix transmembrane proteins"/>
    <property type="match status" value="1"/>
</dbReference>
<feature type="transmembrane region" description="Helical" evidence="7">
    <location>
        <begin position="94"/>
        <end position="117"/>
    </location>
</feature>
<protein>
    <submittedName>
        <fullName evidence="10">Uncharacterized protein LOC101855826</fullName>
    </submittedName>
</protein>
<feature type="domain" description="G-protein coupled receptors family 1 profile" evidence="8">
    <location>
        <begin position="103"/>
        <end position="298"/>
    </location>
</feature>
<evidence type="ECO:0000256" key="5">
    <source>
        <dbReference type="ARBA" id="ARBA00023136"/>
    </source>
</evidence>
<keyword evidence="5 7" id="KW-0472">Membrane</keyword>
<feature type="transmembrane region" description="Helical" evidence="7">
    <location>
        <begin position="282"/>
        <end position="301"/>
    </location>
</feature>
<comment type="subcellular location">
    <subcellularLocation>
        <location evidence="1">Cell membrane</location>
        <topology evidence="1">Multi-pass membrane protein</topology>
    </subcellularLocation>
</comment>
<accession>A0ABM0K553</accession>
<evidence type="ECO:0000259" key="8">
    <source>
        <dbReference type="PROSITE" id="PS50262"/>
    </source>
</evidence>
<evidence type="ECO:0000313" key="10">
    <source>
        <dbReference type="RefSeq" id="XP_005108994.1"/>
    </source>
</evidence>
<keyword evidence="4 7" id="KW-1133">Transmembrane helix</keyword>
<evidence type="ECO:0000256" key="4">
    <source>
        <dbReference type="ARBA" id="ARBA00022989"/>
    </source>
</evidence>
<keyword evidence="6" id="KW-0675">Receptor</keyword>
<keyword evidence="9" id="KW-1185">Reference proteome</keyword>
<sequence>MACNRMRQRSLAILCQILVLSVIDYGFGLLALSTSELRRFERIQNEGLAVSDLCSLLLMLWCSLNYNPLIDNFGLPVVHFKFISMTGGWPRTCFVRITGCITAFIAFERCLCIALPLKTKRILTPRRTKITIVSIFILMICVFSPFYYSNRLSWLQDPATNTSVLSITVAEERDIVDSVVFMIQGVIINTFTFITVICCTIVLVTKLNSKTKWRQATASKGVGGKEEFGVKEKKVVKTVIFISTIFIVCFMPGAVTFLAMSLEPEFQAGGKFENLCIAAGSLVFTMESINSSVNIFVYLNMSSKYREMFMKLFRR</sequence>
<evidence type="ECO:0000256" key="1">
    <source>
        <dbReference type="ARBA" id="ARBA00004651"/>
    </source>
</evidence>
<dbReference type="Proteomes" id="UP000694888">
    <property type="component" value="Unplaced"/>
</dbReference>
<evidence type="ECO:0000256" key="6">
    <source>
        <dbReference type="ARBA" id="ARBA00023170"/>
    </source>
</evidence>
<dbReference type="Pfam" id="PF00001">
    <property type="entry name" value="7tm_1"/>
    <property type="match status" value="1"/>
</dbReference>
<keyword evidence="2" id="KW-1003">Cell membrane</keyword>